<feature type="domain" description="Aldehyde oxidase/xanthine dehydrogenase a/b hammerhead" evidence="1">
    <location>
        <begin position="242"/>
        <end position="322"/>
    </location>
</feature>
<dbReference type="GO" id="GO:0016491">
    <property type="term" value="F:oxidoreductase activity"/>
    <property type="evidence" value="ECO:0007669"/>
    <property type="project" value="InterPro"/>
</dbReference>
<dbReference type="Proteomes" id="UP000185192">
    <property type="component" value="Unassembled WGS sequence"/>
</dbReference>
<dbReference type="InterPro" id="IPR052516">
    <property type="entry name" value="N-heterocyclic_Hydroxylase"/>
</dbReference>
<sequence length="737" mass="79137">MGKWTRRAFIGAGVVAGGALVVGVAIRTGKPDDRIRSIVAGGDGENLINSFVKVDKDNIVTAVVPHAEMGQGVHSTLAQMLADEMDADWEKVRVVEAPAEGHYASKEIGREFMAPDLKVPEILEPTVDGAFLSLIGSMFGTITGGSFSVRGTGQRGMRTAGAAAKEMLVAAAAEKWGVPAGEITAENSMLAHAGSGKSGSFGEFAELATEQDLPVRPKLKKLEDFKLMGKPVPRTDIPGKVDGTAVFGIDAKVPDQTLTYAAVKAPPVVGAKITGMDATAAKAMPGVQQILNMEDFVAVVADGYWQAQQALNTIKIDYSKTESDALDQEGIFKRYAAALDEAGSDGGDEETSAGDVKEGYAGAAKKLTAEYKAPFLAHATMEPQNCTAWVHDGQCDIWQGSQVPTKVRKFAAELLDIPVEKVNFQNTYLGGGFGRRSETDAVEMAVRISKATGNPVKLIWSREEDTQHDWYRPSSTSRFEAGLDENGRLVSWNNVHTHLFDPPEAAQVPYYAIPNHLIRKVDVPMHLRFGPWRSVDHSHNSWFIESFLDEVALEAGKDPLEQRRELLKDQPRFLAVLDKVAEMSNWKGERPEGTGLGIAIAPSFGSIVAQVAEVEIASGTPKVTKVWCCADIGYAMNPDSAAAQMESAIIYGLTAVLYGEISVRNGAVEQSNFHDYQMLRINESPEIEVAFINGDSEGLGGAGEPGLPPLAPAVTNAIFAASGKRVRELPLSKHSFG</sequence>
<accession>A0A1N6D1P8</accession>
<dbReference type="SUPFAM" id="SSF56003">
    <property type="entry name" value="Molybdenum cofactor-binding domain"/>
    <property type="match status" value="2"/>
</dbReference>
<dbReference type="Gene3D" id="3.90.1170.50">
    <property type="entry name" value="Aldehyde oxidase/xanthine dehydrogenase, a/b hammerhead"/>
    <property type="match status" value="1"/>
</dbReference>
<name>A0A1N6D1P8_9SPHN</name>
<dbReference type="SMART" id="SM01008">
    <property type="entry name" value="Ald_Xan_dh_C"/>
    <property type="match status" value="1"/>
</dbReference>
<dbReference type="PANTHER" id="PTHR47495">
    <property type="entry name" value="ALDEHYDE DEHYDROGENASE"/>
    <property type="match status" value="1"/>
</dbReference>
<dbReference type="STRING" id="1123272.SAMN02745824_1429"/>
<evidence type="ECO:0000313" key="3">
    <source>
        <dbReference type="Proteomes" id="UP000185192"/>
    </source>
</evidence>
<dbReference type="InterPro" id="IPR000674">
    <property type="entry name" value="Ald_Oxase/Xan_DH_a/b"/>
</dbReference>
<dbReference type="RefSeq" id="WP_074204345.1">
    <property type="nucleotide sequence ID" value="NZ_FSQW01000001.1"/>
</dbReference>
<evidence type="ECO:0000259" key="1">
    <source>
        <dbReference type="SMART" id="SM01008"/>
    </source>
</evidence>
<dbReference type="PIRSF" id="PIRSF036389">
    <property type="entry name" value="IOR_B"/>
    <property type="match status" value="1"/>
</dbReference>
<dbReference type="InterPro" id="IPR012368">
    <property type="entry name" value="OxRdtase_Mopterin-bd_su_IorB"/>
</dbReference>
<dbReference type="AlphaFoldDB" id="A0A1N6D1P8"/>
<reference evidence="3" key="1">
    <citation type="submission" date="2016-11" db="EMBL/GenBank/DDBJ databases">
        <authorList>
            <person name="Varghese N."/>
            <person name="Submissions S."/>
        </authorList>
    </citation>
    <scope>NUCLEOTIDE SEQUENCE [LARGE SCALE GENOMIC DNA]</scope>
    <source>
        <strain evidence="3">DSM 22363</strain>
    </source>
</reference>
<gene>
    <name evidence="2" type="ORF">SAMN02745824_1429</name>
</gene>
<proteinExistence type="predicted"/>
<keyword evidence="3" id="KW-1185">Reference proteome</keyword>
<dbReference type="PANTHER" id="PTHR47495:SF2">
    <property type="entry name" value="ALDEHYDE DEHYDROGENASE"/>
    <property type="match status" value="1"/>
</dbReference>
<evidence type="ECO:0000313" key="2">
    <source>
        <dbReference type="EMBL" id="SIN64715.1"/>
    </source>
</evidence>
<dbReference type="InterPro" id="IPR046867">
    <property type="entry name" value="AldOxase/xan_DH_MoCoBD2"/>
</dbReference>
<dbReference type="Pfam" id="PF02738">
    <property type="entry name" value="MoCoBD_1"/>
    <property type="match status" value="1"/>
</dbReference>
<dbReference type="OrthoDB" id="9767994at2"/>
<organism evidence="2 3">
    <name type="scientific">Parasphingorhabdus marina DSM 22363</name>
    <dbReference type="NCBI Taxonomy" id="1123272"/>
    <lineage>
        <taxon>Bacteria</taxon>
        <taxon>Pseudomonadati</taxon>
        <taxon>Pseudomonadota</taxon>
        <taxon>Alphaproteobacteria</taxon>
        <taxon>Sphingomonadales</taxon>
        <taxon>Sphingomonadaceae</taxon>
        <taxon>Parasphingorhabdus</taxon>
    </lineage>
</organism>
<dbReference type="InterPro" id="IPR037165">
    <property type="entry name" value="AldOxase/xan_DH_Mopterin-bd_sf"/>
</dbReference>
<dbReference type="Pfam" id="PF20256">
    <property type="entry name" value="MoCoBD_2"/>
    <property type="match status" value="2"/>
</dbReference>
<dbReference type="InterPro" id="IPR008274">
    <property type="entry name" value="AldOxase/xan_DH_MoCoBD1"/>
</dbReference>
<dbReference type="Gene3D" id="3.30.365.10">
    <property type="entry name" value="Aldehyde oxidase/xanthine dehydrogenase, molybdopterin binding domain"/>
    <property type="match status" value="5"/>
</dbReference>
<dbReference type="EMBL" id="FSQW01000001">
    <property type="protein sequence ID" value="SIN64715.1"/>
    <property type="molecule type" value="Genomic_DNA"/>
</dbReference>
<protein>
    <submittedName>
        <fullName evidence="2">Isoquinoline 1-oxidoreductase, beta subunit</fullName>
    </submittedName>
</protein>